<dbReference type="PROSITE" id="PS50980">
    <property type="entry name" value="COA_CT_NTER"/>
    <property type="match status" value="1"/>
</dbReference>
<dbReference type="EC" id="2.1.3.15" evidence="4"/>
<evidence type="ECO:0000259" key="5">
    <source>
        <dbReference type="PROSITE" id="PS50980"/>
    </source>
</evidence>
<sequence length="283" mass="31092">MILDMFKKNRNIAKELEGVPEVEQPKDVVVCKRCKNEVLRENYQRNLYVCPLCGHQSRMSAPQRIEMLCDEGSFKEHDRRLRTLNPLKFKGYTDKIENLHQQTGLTEAVVTGSAKIGGMPVAIGVMDARFLMASMGSVVGEKLARLFEYATRKKLPVVLFTASGGARMHEGIFSLMQMAKVSAAAGKHSQAGLLYITVLTDPTTGGVTASFAMQGDIILAEPRAVIGFAGRRVIEGTIGSKLPAGFQSAEFAQDHGFVDKIVPRGELKETLQRILALHVGHHK</sequence>
<keyword evidence="4" id="KW-0963">Cytoplasm</keyword>
<evidence type="ECO:0000256" key="4">
    <source>
        <dbReference type="HAMAP-Rule" id="MF_01395"/>
    </source>
</evidence>
<feature type="binding site" evidence="4">
    <location>
        <position position="53"/>
    </location>
    <ligand>
        <name>Zn(2+)</name>
        <dbReference type="ChEBI" id="CHEBI:29105"/>
    </ligand>
</feature>
<keyword evidence="3 4" id="KW-0443">Lipid metabolism</keyword>
<evidence type="ECO:0000256" key="3">
    <source>
        <dbReference type="ARBA" id="ARBA00023098"/>
    </source>
</evidence>
<evidence type="ECO:0000256" key="2">
    <source>
        <dbReference type="ARBA" id="ARBA00022679"/>
    </source>
</evidence>
<feature type="binding site" evidence="4">
    <location>
        <position position="31"/>
    </location>
    <ligand>
        <name>Zn(2+)</name>
        <dbReference type="ChEBI" id="CHEBI:29105"/>
    </ligand>
</feature>
<comment type="subcellular location">
    <subcellularLocation>
        <location evidence="4">Cytoplasm</location>
    </subcellularLocation>
</comment>
<proteinExistence type="inferred from homology"/>
<dbReference type="GO" id="GO:0006633">
    <property type="term" value="P:fatty acid biosynthetic process"/>
    <property type="evidence" value="ECO:0007669"/>
    <property type="project" value="UniProtKB-KW"/>
</dbReference>
<dbReference type="PRINTS" id="PR01070">
    <property type="entry name" value="ACCCTRFRASEB"/>
</dbReference>
<keyword evidence="4" id="KW-0547">Nucleotide-binding</keyword>
<dbReference type="GO" id="GO:0005524">
    <property type="term" value="F:ATP binding"/>
    <property type="evidence" value="ECO:0007669"/>
    <property type="project" value="UniProtKB-KW"/>
</dbReference>
<keyword evidence="4" id="KW-0863">Zinc-finger</keyword>
<gene>
    <name evidence="4 6" type="primary">accD</name>
    <name evidence="6" type="ORF">SAMEA3545359_01802</name>
</gene>
<feature type="binding site" evidence="4">
    <location>
        <position position="34"/>
    </location>
    <ligand>
        <name>Zn(2+)</name>
        <dbReference type="ChEBI" id="CHEBI:29105"/>
    </ligand>
</feature>
<dbReference type="UniPathway" id="UPA00655">
    <property type="reaction ID" value="UER00711"/>
</dbReference>
<evidence type="ECO:0000313" key="6">
    <source>
        <dbReference type="EMBL" id="SCJ75351.1"/>
    </source>
</evidence>
<dbReference type="SUPFAM" id="SSF52096">
    <property type="entry name" value="ClpP/crotonase"/>
    <property type="match status" value="1"/>
</dbReference>
<dbReference type="GO" id="GO:0016743">
    <property type="term" value="F:carboxyl- or carbamoyltransferase activity"/>
    <property type="evidence" value="ECO:0007669"/>
    <property type="project" value="UniProtKB-UniRule"/>
</dbReference>
<comment type="subunit">
    <text evidence="4">Acetyl-CoA carboxylase is a heterohexamer composed of biotin carboxyl carrier protein (AccB), biotin carboxylase (AccC) and two subunits each of ACCase subunit alpha (AccA) and ACCase subunit beta (AccD).</text>
</comment>
<comment type="cofactor">
    <cofactor evidence="4">
        <name>Zn(2+)</name>
        <dbReference type="ChEBI" id="CHEBI:29105"/>
    </cofactor>
    <text evidence="4">Binds 1 zinc ion per subunit.</text>
</comment>
<keyword evidence="4" id="KW-0276">Fatty acid metabolism</keyword>
<dbReference type="GO" id="GO:0009317">
    <property type="term" value="C:acetyl-CoA carboxylase complex"/>
    <property type="evidence" value="ECO:0007669"/>
    <property type="project" value="InterPro"/>
</dbReference>
<protein>
    <recommendedName>
        <fullName evidence="4">Acetyl-coenzyme A carboxylase carboxyl transferase subunit beta</fullName>
        <shortName evidence="4">ACCase subunit beta</shortName>
        <shortName evidence="4">Acetyl-CoA carboxylase carboxyltransferase subunit beta</shortName>
        <ecNumber evidence="4">2.1.3.15</ecNumber>
    </recommendedName>
</protein>
<comment type="pathway">
    <text evidence="4">Lipid metabolism; malonyl-CoA biosynthesis; malonyl-CoA from acetyl-CoA: step 1/1.</text>
</comment>
<evidence type="ECO:0000256" key="1">
    <source>
        <dbReference type="ARBA" id="ARBA00022516"/>
    </source>
</evidence>
<dbReference type="EMBL" id="FMHG01000001">
    <property type="protein sequence ID" value="SCJ75351.1"/>
    <property type="molecule type" value="Genomic_DNA"/>
</dbReference>
<dbReference type="InterPro" id="IPR029045">
    <property type="entry name" value="ClpP/crotonase-like_dom_sf"/>
</dbReference>
<comment type="catalytic activity">
    <reaction evidence="4">
        <text>N(6)-carboxybiotinyl-L-lysyl-[protein] + acetyl-CoA = N(6)-biotinyl-L-lysyl-[protein] + malonyl-CoA</text>
        <dbReference type="Rhea" id="RHEA:54728"/>
        <dbReference type="Rhea" id="RHEA-COMP:10505"/>
        <dbReference type="Rhea" id="RHEA-COMP:10506"/>
        <dbReference type="ChEBI" id="CHEBI:57288"/>
        <dbReference type="ChEBI" id="CHEBI:57384"/>
        <dbReference type="ChEBI" id="CHEBI:83144"/>
        <dbReference type="ChEBI" id="CHEBI:83145"/>
        <dbReference type="EC" id="2.1.3.15"/>
    </reaction>
</comment>
<dbReference type="PANTHER" id="PTHR42995:SF5">
    <property type="entry name" value="ACETYL-COENZYME A CARBOXYLASE CARBOXYL TRANSFERASE SUBUNIT BETA, CHLOROPLASTIC"/>
    <property type="match status" value="1"/>
</dbReference>
<dbReference type="InterPro" id="IPR034733">
    <property type="entry name" value="AcCoA_carboxyl_beta"/>
</dbReference>
<comment type="function">
    <text evidence="4">Component of the acetyl coenzyme A carboxylase (ACC) complex. Biotin carboxylase (BC) catalyzes the carboxylation of biotin on its carrier protein (BCCP) and then the CO(2) group is transferred by the transcarboxylase to acetyl-CoA to form malonyl-CoA.</text>
</comment>
<dbReference type="GO" id="GO:0008270">
    <property type="term" value="F:zinc ion binding"/>
    <property type="evidence" value="ECO:0007669"/>
    <property type="project" value="UniProtKB-UniRule"/>
</dbReference>
<accession>A0A1C6IZZ5</accession>
<dbReference type="GO" id="GO:0003989">
    <property type="term" value="F:acetyl-CoA carboxylase activity"/>
    <property type="evidence" value="ECO:0007669"/>
    <property type="project" value="InterPro"/>
</dbReference>
<dbReference type="InterPro" id="IPR000438">
    <property type="entry name" value="Acetyl_CoA_COase_Trfase_b_su"/>
</dbReference>
<dbReference type="Gene3D" id="3.90.226.10">
    <property type="entry name" value="2-enoyl-CoA Hydratase, Chain A, domain 1"/>
    <property type="match status" value="1"/>
</dbReference>
<dbReference type="PANTHER" id="PTHR42995">
    <property type="entry name" value="ACETYL-COENZYME A CARBOXYLASE CARBOXYL TRANSFERASE SUBUNIT BETA, CHLOROPLASTIC"/>
    <property type="match status" value="1"/>
</dbReference>
<keyword evidence="4" id="KW-0067">ATP-binding</keyword>
<keyword evidence="6" id="KW-0436">Ligase</keyword>
<keyword evidence="4" id="KW-0479">Metal-binding</keyword>
<dbReference type="HAMAP" id="MF_01395">
    <property type="entry name" value="AcetylCoA_CT_beta"/>
    <property type="match status" value="1"/>
</dbReference>
<keyword evidence="4" id="KW-0275">Fatty acid biosynthesis</keyword>
<organism evidence="6">
    <name type="scientific">uncultured Anaerotruncus sp</name>
    <dbReference type="NCBI Taxonomy" id="905011"/>
    <lineage>
        <taxon>Bacteria</taxon>
        <taxon>Bacillati</taxon>
        <taxon>Bacillota</taxon>
        <taxon>Clostridia</taxon>
        <taxon>Eubacteriales</taxon>
        <taxon>Oscillospiraceae</taxon>
        <taxon>Anaerotruncus</taxon>
        <taxon>environmental samples</taxon>
    </lineage>
</organism>
<feature type="zinc finger region" description="C4-type" evidence="4">
    <location>
        <begin position="31"/>
        <end position="53"/>
    </location>
</feature>
<dbReference type="InterPro" id="IPR011762">
    <property type="entry name" value="COA_CT_N"/>
</dbReference>
<dbReference type="AlphaFoldDB" id="A0A1C6IZZ5"/>
<reference evidence="6" key="1">
    <citation type="submission" date="2015-09" db="EMBL/GenBank/DDBJ databases">
        <authorList>
            <consortium name="Pathogen Informatics"/>
        </authorList>
    </citation>
    <scope>NUCLEOTIDE SEQUENCE</scope>
    <source>
        <strain evidence="6">2789STDY5834896</strain>
    </source>
</reference>
<feature type="binding site" evidence="4">
    <location>
        <position position="50"/>
    </location>
    <ligand>
        <name>Zn(2+)</name>
        <dbReference type="ChEBI" id="CHEBI:29105"/>
    </ligand>
</feature>
<dbReference type="GO" id="GO:2001295">
    <property type="term" value="P:malonyl-CoA biosynthetic process"/>
    <property type="evidence" value="ECO:0007669"/>
    <property type="project" value="UniProtKB-UniRule"/>
</dbReference>
<keyword evidence="1 4" id="KW-0444">Lipid biosynthesis</keyword>
<dbReference type="NCBIfam" id="TIGR00515">
    <property type="entry name" value="accD"/>
    <property type="match status" value="1"/>
</dbReference>
<feature type="domain" description="CoA carboxyltransferase N-terminal" evidence="5">
    <location>
        <begin position="27"/>
        <end position="283"/>
    </location>
</feature>
<keyword evidence="2 4" id="KW-0808">Transferase</keyword>
<keyword evidence="4" id="KW-0862">Zinc</keyword>
<name>A0A1C6IZZ5_9FIRM</name>
<dbReference type="Pfam" id="PF01039">
    <property type="entry name" value="Carboxyl_trans"/>
    <property type="match status" value="1"/>
</dbReference>
<comment type="similarity">
    <text evidence="4">Belongs to the AccD/PCCB family.</text>
</comment>